<dbReference type="GO" id="GO:0017056">
    <property type="term" value="F:structural constituent of nuclear pore"/>
    <property type="evidence" value="ECO:0007669"/>
    <property type="project" value="TreeGrafter"/>
</dbReference>
<evidence type="ECO:0000259" key="3">
    <source>
        <dbReference type="Pfam" id="PF07926"/>
    </source>
</evidence>
<protein>
    <recommendedName>
        <fullName evidence="3">Nucleoprotein TPR/MLP1-2 domain-containing protein</fullName>
    </recommendedName>
</protein>
<feature type="coiled-coil region" evidence="1">
    <location>
        <begin position="3"/>
        <end position="157"/>
    </location>
</feature>
<dbReference type="AlphaFoldDB" id="A0A0C9UWW2"/>
<evidence type="ECO:0000256" key="1">
    <source>
        <dbReference type="SAM" id="Coils"/>
    </source>
</evidence>
<dbReference type="PANTHER" id="PTHR18898:SF2">
    <property type="entry name" value="NUCLEOPROTEIN TPR"/>
    <property type="match status" value="1"/>
</dbReference>
<dbReference type="EMBL" id="KN837278">
    <property type="protein sequence ID" value="KIJ29665.1"/>
    <property type="molecule type" value="Genomic_DNA"/>
</dbReference>
<keyword evidence="1" id="KW-0175">Coiled coil</keyword>
<dbReference type="Pfam" id="PF07926">
    <property type="entry name" value="TPR_MLP1_2"/>
    <property type="match status" value="1"/>
</dbReference>
<feature type="coiled-coil region" evidence="1">
    <location>
        <begin position="217"/>
        <end position="306"/>
    </location>
</feature>
<accession>A0A0C9UWW2</accession>
<organism evidence="4 5">
    <name type="scientific">Sphaerobolus stellatus (strain SS14)</name>
    <dbReference type="NCBI Taxonomy" id="990650"/>
    <lineage>
        <taxon>Eukaryota</taxon>
        <taxon>Fungi</taxon>
        <taxon>Dikarya</taxon>
        <taxon>Basidiomycota</taxon>
        <taxon>Agaricomycotina</taxon>
        <taxon>Agaricomycetes</taxon>
        <taxon>Phallomycetidae</taxon>
        <taxon>Geastrales</taxon>
        <taxon>Sphaerobolaceae</taxon>
        <taxon>Sphaerobolus</taxon>
    </lineage>
</organism>
<sequence>SDIQSLQERVKAAEAELASSSQRMKEIQNQFEEERKALLVDKQTLEATIMDMTSSATNSQTNEAERADVKKMLEERAMAAEDRYQRELLAHAEAVKLVETLKQQLAEAQVQVRERQTAADTAQSILATAETSWKSQKEALDKEIVDLNTRCQDLQKQNAILHDHLESVNTQATRIRQVAEQSSAEGTTQSGGEEAGSDLQPVIAFLRGEKEIVDLQLELNKQENLRLKTQVEHLSRNLEETRAVLTEERERAANSAVSAAQHAELLERINQLNLLRESNATLRSECEAHRKRSESLQLDLNQLRAELRPLKE</sequence>
<dbReference type="GO" id="GO:0006406">
    <property type="term" value="P:mRNA export from nucleus"/>
    <property type="evidence" value="ECO:0007669"/>
    <property type="project" value="TreeGrafter"/>
</dbReference>
<feature type="region of interest" description="Disordered" evidence="2">
    <location>
        <begin position="176"/>
        <end position="196"/>
    </location>
</feature>
<dbReference type="PANTHER" id="PTHR18898">
    <property type="entry name" value="NUCLEOPROTEIN TPR-RELATED"/>
    <property type="match status" value="1"/>
</dbReference>
<evidence type="ECO:0000313" key="4">
    <source>
        <dbReference type="EMBL" id="KIJ29665.1"/>
    </source>
</evidence>
<feature type="non-terminal residue" evidence="4">
    <location>
        <position position="312"/>
    </location>
</feature>
<proteinExistence type="predicted"/>
<feature type="domain" description="Nucleoprotein TPR/MLP1-2" evidence="3">
    <location>
        <begin position="42"/>
        <end position="168"/>
    </location>
</feature>
<evidence type="ECO:0000313" key="5">
    <source>
        <dbReference type="Proteomes" id="UP000054279"/>
    </source>
</evidence>
<name>A0A0C9UWW2_SPHS4</name>
<feature type="compositionally biased region" description="Polar residues" evidence="2">
    <location>
        <begin position="176"/>
        <end position="191"/>
    </location>
</feature>
<dbReference type="Proteomes" id="UP000054279">
    <property type="component" value="Unassembled WGS sequence"/>
</dbReference>
<dbReference type="InterPro" id="IPR012929">
    <property type="entry name" value="Nucleoprot-TPR/MLP1-2_dom"/>
</dbReference>
<dbReference type="HOGENOM" id="CLU_893003_0_0_1"/>
<dbReference type="GO" id="GO:0005643">
    <property type="term" value="C:nuclear pore"/>
    <property type="evidence" value="ECO:0007669"/>
    <property type="project" value="TreeGrafter"/>
</dbReference>
<reference evidence="4 5" key="1">
    <citation type="submission" date="2014-06" db="EMBL/GenBank/DDBJ databases">
        <title>Evolutionary Origins and Diversification of the Mycorrhizal Mutualists.</title>
        <authorList>
            <consortium name="DOE Joint Genome Institute"/>
            <consortium name="Mycorrhizal Genomics Consortium"/>
            <person name="Kohler A."/>
            <person name="Kuo A."/>
            <person name="Nagy L.G."/>
            <person name="Floudas D."/>
            <person name="Copeland A."/>
            <person name="Barry K.W."/>
            <person name="Cichocki N."/>
            <person name="Veneault-Fourrey C."/>
            <person name="LaButti K."/>
            <person name="Lindquist E.A."/>
            <person name="Lipzen A."/>
            <person name="Lundell T."/>
            <person name="Morin E."/>
            <person name="Murat C."/>
            <person name="Riley R."/>
            <person name="Ohm R."/>
            <person name="Sun H."/>
            <person name="Tunlid A."/>
            <person name="Henrissat B."/>
            <person name="Grigoriev I.V."/>
            <person name="Hibbett D.S."/>
            <person name="Martin F."/>
        </authorList>
    </citation>
    <scope>NUCLEOTIDE SEQUENCE [LARGE SCALE GENOMIC DNA]</scope>
    <source>
        <strain evidence="4 5">SS14</strain>
    </source>
</reference>
<gene>
    <name evidence="4" type="ORF">M422DRAFT_147805</name>
</gene>
<feature type="non-terminal residue" evidence="4">
    <location>
        <position position="1"/>
    </location>
</feature>
<dbReference type="GO" id="GO:0006606">
    <property type="term" value="P:protein import into nucleus"/>
    <property type="evidence" value="ECO:0007669"/>
    <property type="project" value="InterPro"/>
</dbReference>
<dbReference type="OrthoDB" id="343070at2759"/>
<evidence type="ECO:0000256" key="2">
    <source>
        <dbReference type="SAM" id="MobiDB-lite"/>
    </source>
</evidence>
<keyword evidence="5" id="KW-1185">Reference proteome</keyword>